<proteinExistence type="predicted"/>
<feature type="chain" id="PRO_5011588708" description="Lipoprotein" evidence="2">
    <location>
        <begin position="19"/>
        <end position="168"/>
    </location>
</feature>
<keyword evidence="4" id="KW-1185">Reference proteome</keyword>
<reference evidence="4" key="1">
    <citation type="submission" date="2016-10" db="EMBL/GenBank/DDBJ databases">
        <authorList>
            <person name="Varghese N."/>
            <person name="Submissions S."/>
        </authorList>
    </citation>
    <scope>NUCLEOTIDE SEQUENCE [LARGE SCALE GENOMIC DNA]</scope>
    <source>
        <strain evidence="4">DSM 16858</strain>
    </source>
</reference>
<protein>
    <recommendedName>
        <fullName evidence="5">Lipoprotein</fullName>
    </recommendedName>
</protein>
<sequence>MKLRLMAAIAALSLYGCASQSSNTREASAPEAGAVGGSGSMDSSVDSSSSDFSSSEESLTPGEASNVTTLEERDRKDAPTVYEGEATGGSGSGSETVKTDDGQKWDVQQNNGLDLGTNQSASEGAVNQNDKGTGGSGSESGSGKSEVIEDPTINKSDVSIPTTESTNK</sequence>
<accession>A0A1I0KLT1</accession>
<dbReference type="EMBL" id="FOIJ01000012">
    <property type="protein sequence ID" value="SEU26136.1"/>
    <property type="molecule type" value="Genomic_DNA"/>
</dbReference>
<evidence type="ECO:0000313" key="4">
    <source>
        <dbReference type="Proteomes" id="UP000199181"/>
    </source>
</evidence>
<feature type="compositionally biased region" description="Polar residues" evidence="1">
    <location>
        <begin position="153"/>
        <end position="168"/>
    </location>
</feature>
<feature type="compositionally biased region" description="Polar residues" evidence="1">
    <location>
        <begin position="106"/>
        <end position="130"/>
    </location>
</feature>
<organism evidence="3 4">
    <name type="scientific">Stigmatella erecta</name>
    <dbReference type="NCBI Taxonomy" id="83460"/>
    <lineage>
        <taxon>Bacteria</taxon>
        <taxon>Pseudomonadati</taxon>
        <taxon>Myxococcota</taxon>
        <taxon>Myxococcia</taxon>
        <taxon>Myxococcales</taxon>
        <taxon>Cystobacterineae</taxon>
        <taxon>Archangiaceae</taxon>
        <taxon>Stigmatella</taxon>
    </lineage>
</organism>
<keyword evidence="2" id="KW-0732">Signal</keyword>
<feature type="compositionally biased region" description="Low complexity" evidence="1">
    <location>
        <begin position="40"/>
        <end position="58"/>
    </location>
</feature>
<evidence type="ECO:0000313" key="3">
    <source>
        <dbReference type="EMBL" id="SEU26136.1"/>
    </source>
</evidence>
<gene>
    <name evidence="3" type="ORF">SAMN05443639_11249</name>
</gene>
<name>A0A1I0KLT1_9BACT</name>
<feature type="signal peptide" evidence="2">
    <location>
        <begin position="1"/>
        <end position="18"/>
    </location>
</feature>
<evidence type="ECO:0008006" key="5">
    <source>
        <dbReference type="Google" id="ProtNLM"/>
    </source>
</evidence>
<evidence type="ECO:0000256" key="1">
    <source>
        <dbReference type="SAM" id="MobiDB-lite"/>
    </source>
</evidence>
<dbReference type="AlphaFoldDB" id="A0A1I0KLT1"/>
<feature type="region of interest" description="Disordered" evidence="1">
    <location>
        <begin position="19"/>
        <end position="168"/>
    </location>
</feature>
<dbReference type="RefSeq" id="WP_093523765.1">
    <property type="nucleotide sequence ID" value="NZ_FOIJ01000012.1"/>
</dbReference>
<dbReference type="Proteomes" id="UP000199181">
    <property type="component" value="Unassembled WGS sequence"/>
</dbReference>
<evidence type="ECO:0000256" key="2">
    <source>
        <dbReference type="SAM" id="SignalP"/>
    </source>
</evidence>
<dbReference type="PROSITE" id="PS51257">
    <property type="entry name" value="PROKAR_LIPOPROTEIN"/>
    <property type="match status" value="1"/>
</dbReference>